<sequence>MGATSGRKDAGLAAGIHTLGVASLRAGYQAGRISVAAAVDHYLARIERFDPTLKAFTFVDPEGARTTARISAERFESGTARPLEGVPIAIKANIDVAGWPVTGGIAAWRDRRPTTDAQAVRLLKDAGAIPLGLTNMHEGALGATTDNPFYGQTQNPHRSGFTPGGSSGGSAAAVAAGLCAAALGSDTLGSIRIPAGWCGISGLKPAPGRVPNGGLIHLVERWDVIGPLARSVEDCAALFAVLSAPREARPAQRIAAWSGRPQIETDHAVDAAVRLSARLLEGLGLRVDEPRLRIDFERVRLAGFMEASAEARTRFGAAATAAPQGFSPAFRTYLDFAAGIEPATRAQGQKAIEAAATELRAQLQLADAILIPVTPGPAFAHGTHGPVTLADFTALANFAGLPALALPAGWTSHGLPVGVQLIGRAGEDESLLALGAKLESALNAWQPPVDYR</sequence>
<dbReference type="Proteomes" id="UP000319897">
    <property type="component" value="Unassembled WGS sequence"/>
</dbReference>
<proteinExistence type="inferred from homology"/>
<gene>
    <name evidence="3" type="ORF">FJQ54_16100</name>
</gene>
<dbReference type="InterPro" id="IPR036928">
    <property type="entry name" value="AS_sf"/>
</dbReference>
<feature type="domain" description="Amidase" evidence="2">
    <location>
        <begin position="38"/>
        <end position="432"/>
    </location>
</feature>
<organism evidence="3 4">
    <name type="scientific">Sandaracinobacter neustonicus</name>
    <dbReference type="NCBI Taxonomy" id="1715348"/>
    <lineage>
        <taxon>Bacteria</taxon>
        <taxon>Pseudomonadati</taxon>
        <taxon>Pseudomonadota</taxon>
        <taxon>Alphaproteobacteria</taxon>
        <taxon>Sphingomonadales</taxon>
        <taxon>Sphingosinicellaceae</taxon>
        <taxon>Sandaracinobacter</taxon>
    </lineage>
</organism>
<dbReference type="Gene3D" id="3.90.1300.10">
    <property type="entry name" value="Amidase signature (AS) domain"/>
    <property type="match status" value="1"/>
</dbReference>
<keyword evidence="4" id="KW-1185">Reference proteome</keyword>
<comment type="caution">
    <text evidence="3">The sequence shown here is derived from an EMBL/GenBank/DDBJ whole genome shotgun (WGS) entry which is preliminary data.</text>
</comment>
<dbReference type="PANTHER" id="PTHR11895">
    <property type="entry name" value="TRANSAMIDASE"/>
    <property type="match status" value="1"/>
</dbReference>
<accession>A0A501XDP7</accession>
<dbReference type="Pfam" id="PF01425">
    <property type="entry name" value="Amidase"/>
    <property type="match status" value="1"/>
</dbReference>
<dbReference type="PANTHER" id="PTHR11895:SF7">
    <property type="entry name" value="GLUTAMYL-TRNA(GLN) AMIDOTRANSFERASE SUBUNIT A, MITOCHONDRIAL"/>
    <property type="match status" value="1"/>
</dbReference>
<evidence type="ECO:0000313" key="3">
    <source>
        <dbReference type="EMBL" id="TPE58579.1"/>
    </source>
</evidence>
<evidence type="ECO:0000313" key="4">
    <source>
        <dbReference type="Proteomes" id="UP000319897"/>
    </source>
</evidence>
<dbReference type="InterPro" id="IPR023631">
    <property type="entry name" value="Amidase_dom"/>
</dbReference>
<dbReference type="SUPFAM" id="SSF75304">
    <property type="entry name" value="Amidase signature (AS) enzymes"/>
    <property type="match status" value="1"/>
</dbReference>
<dbReference type="AlphaFoldDB" id="A0A501XDP7"/>
<dbReference type="EMBL" id="VFSU01000034">
    <property type="protein sequence ID" value="TPE58579.1"/>
    <property type="molecule type" value="Genomic_DNA"/>
</dbReference>
<comment type="similarity">
    <text evidence="1">Belongs to the amidase family.</text>
</comment>
<dbReference type="GO" id="GO:0003824">
    <property type="term" value="F:catalytic activity"/>
    <property type="evidence" value="ECO:0007669"/>
    <property type="project" value="InterPro"/>
</dbReference>
<dbReference type="InterPro" id="IPR000120">
    <property type="entry name" value="Amidase"/>
</dbReference>
<reference evidence="3 4" key="1">
    <citation type="submission" date="2019-06" db="EMBL/GenBank/DDBJ databases">
        <authorList>
            <person name="Lee I."/>
            <person name="Jang G.I."/>
            <person name="Hwang C.Y."/>
        </authorList>
    </citation>
    <scope>NUCLEOTIDE SEQUENCE [LARGE SCALE GENOMIC DNA]</scope>
    <source>
        <strain evidence="3 4">PAMC 28131</strain>
    </source>
</reference>
<protein>
    <submittedName>
        <fullName evidence="3">Amidase</fullName>
    </submittedName>
</protein>
<dbReference type="OrthoDB" id="7490557at2"/>
<name>A0A501XDP7_9SPHN</name>
<evidence type="ECO:0000256" key="1">
    <source>
        <dbReference type="ARBA" id="ARBA00009199"/>
    </source>
</evidence>
<evidence type="ECO:0000259" key="2">
    <source>
        <dbReference type="Pfam" id="PF01425"/>
    </source>
</evidence>